<dbReference type="InterPro" id="IPR048813">
    <property type="entry name" value="GP7-like"/>
</dbReference>
<keyword evidence="2" id="KW-1185">Reference proteome</keyword>
<evidence type="ECO:0000313" key="2">
    <source>
        <dbReference type="Proteomes" id="UP000188729"/>
    </source>
</evidence>
<name>A0A1V2ETG6_9SPHN</name>
<dbReference type="NCBIfam" id="NF045672">
    <property type="entry name" value="MCP_gp7_epsi_15"/>
    <property type="match status" value="1"/>
</dbReference>
<dbReference type="STRING" id="1915074.SPHI_19090"/>
<dbReference type="Pfam" id="PF20911">
    <property type="entry name" value="GP7"/>
    <property type="match status" value="1"/>
</dbReference>
<dbReference type="SUPFAM" id="SSF56563">
    <property type="entry name" value="Major capsid protein gp5"/>
    <property type="match status" value="1"/>
</dbReference>
<proteinExistence type="predicted"/>
<comment type="caution">
    <text evidence="1">The sequence shown here is derived from an EMBL/GenBank/DDBJ whole genome shotgun (WGS) entry which is preliminary data.</text>
</comment>
<evidence type="ECO:0008006" key="3">
    <source>
        <dbReference type="Google" id="ProtNLM"/>
    </source>
</evidence>
<dbReference type="RefSeq" id="WP_076744670.1">
    <property type="nucleotide sequence ID" value="NZ_MPSB01000007.1"/>
</dbReference>
<evidence type="ECO:0000313" key="1">
    <source>
        <dbReference type="EMBL" id="ONF95982.1"/>
    </source>
</evidence>
<dbReference type="AlphaFoldDB" id="A0A1V2ETG6"/>
<organism evidence="1 2">
    <name type="scientific">Sphingomonas jeddahensis</name>
    <dbReference type="NCBI Taxonomy" id="1915074"/>
    <lineage>
        <taxon>Bacteria</taxon>
        <taxon>Pseudomonadati</taxon>
        <taxon>Pseudomonadota</taxon>
        <taxon>Alphaproteobacteria</taxon>
        <taxon>Sphingomonadales</taxon>
        <taxon>Sphingomonadaceae</taxon>
        <taxon>Sphingomonas</taxon>
    </lineage>
</organism>
<protein>
    <recommendedName>
        <fullName evidence="3">Phage capsid family protein</fullName>
    </recommendedName>
</protein>
<dbReference type="OrthoDB" id="1630256at2"/>
<gene>
    <name evidence="1" type="ORF">SPHI_19090</name>
</gene>
<dbReference type="Proteomes" id="UP000188729">
    <property type="component" value="Unassembled WGS sequence"/>
</dbReference>
<dbReference type="EMBL" id="MPSB01000007">
    <property type="protein sequence ID" value="ONF95982.1"/>
    <property type="molecule type" value="Genomic_DNA"/>
</dbReference>
<sequence>MLTINEWAKLNPDPLTSGIVEIFATENPVLAALPFINIAGNAYTYNRESSLPGVAFRGFNEGYVESTGVVNPLTETLTILGGDSDFDVAQIAMQTGDNDTRAIHDGMKAKAAALTWLRTFFDGDTSANPKEFDGLNRRLTGEQVLTAGTNGNVLTLEMLDELVDAVRGTPSLLLMNKTVRRKARQLARSVNALTISTDQLGRELDGYAGVPFGLIEEDETGADILAFDEAQGTANATTSIYAVRFGADTLHGIQTKPIEARDLGEVDDKPALRTRTEWYSGFVCKHPKAAARLKGIKAA</sequence>
<reference evidence="1 2" key="1">
    <citation type="submission" date="2016-11" db="EMBL/GenBank/DDBJ databases">
        <title>Genome sequence of Sphingomonas jeddahensis G39.</title>
        <authorList>
            <person name="Poehlein A."/>
            <person name="Wuebbeler J.H."/>
            <person name="Steinbuechel A."/>
            <person name="Daniel R."/>
        </authorList>
    </citation>
    <scope>NUCLEOTIDE SEQUENCE [LARGE SCALE GENOMIC DNA]</scope>
    <source>
        <strain evidence="1 2">G39</strain>
    </source>
</reference>
<accession>A0A1V2ETG6</accession>